<dbReference type="AlphaFoldDB" id="A0A1M6DCJ6"/>
<protein>
    <submittedName>
        <fullName evidence="1">Uncharacterized protein</fullName>
    </submittedName>
</protein>
<dbReference type="Proteomes" id="UP000184432">
    <property type="component" value="Unassembled WGS sequence"/>
</dbReference>
<evidence type="ECO:0000313" key="2">
    <source>
        <dbReference type="Proteomes" id="UP000184432"/>
    </source>
</evidence>
<reference evidence="2" key="1">
    <citation type="submission" date="2016-11" db="EMBL/GenBank/DDBJ databases">
        <authorList>
            <person name="Varghese N."/>
            <person name="Submissions S."/>
        </authorList>
    </citation>
    <scope>NUCLEOTIDE SEQUENCE [LARGE SCALE GENOMIC DNA]</scope>
    <source>
        <strain evidence="2">DSM 22623</strain>
    </source>
</reference>
<proteinExistence type="predicted"/>
<keyword evidence="2" id="KW-1185">Reference proteome</keyword>
<dbReference type="EMBL" id="FQYP01000002">
    <property type="protein sequence ID" value="SHI70870.1"/>
    <property type="molecule type" value="Genomic_DNA"/>
</dbReference>
<organism evidence="1 2">
    <name type="scientific">Aquimarina spongiae</name>
    <dbReference type="NCBI Taxonomy" id="570521"/>
    <lineage>
        <taxon>Bacteria</taxon>
        <taxon>Pseudomonadati</taxon>
        <taxon>Bacteroidota</taxon>
        <taxon>Flavobacteriia</taxon>
        <taxon>Flavobacteriales</taxon>
        <taxon>Flavobacteriaceae</taxon>
        <taxon>Aquimarina</taxon>
    </lineage>
</organism>
<evidence type="ECO:0000313" key="1">
    <source>
        <dbReference type="EMBL" id="SHI70870.1"/>
    </source>
</evidence>
<dbReference type="RefSeq" id="WP_073315311.1">
    <property type="nucleotide sequence ID" value="NZ_FQYP01000002.1"/>
</dbReference>
<sequence length="132" mass="14278">MKIKIVLMALLVGVIATGFSPKEDVEGYSYALEVNSLSGKVESFDVKIETTPAGHTESKEVVLRGMQTPFKKTLRSGKHVIKIITNSDKKTLEATVIGLLHDQKQNFASSVNDKIKTLELFAGPNGNCGASQ</sequence>
<dbReference type="STRING" id="570521.SAMN04488508_102542"/>
<dbReference type="OrthoDB" id="9880141at2"/>
<name>A0A1M6DCJ6_9FLAO</name>
<accession>A0A1M6DCJ6</accession>
<gene>
    <name evidence="1" type="ORF">SAMN04488508_102542</name>
</gene>